<dbReference type="GO" id="GO:0071555">
    <property type="term" value="P:cell wall organization"/>
    <property type="evidence" value="ECO:0007669"/>
    <property type="project" value="UniProtKB-KW"/>
</dbReference>
<dbReference type="GO" id="GO:0009253">
    <property type="term" value="P:peptidoglycan catabolic process"/>
    <property type="evidence" value="ECO:0007669"/>
    <property type="project" value="InterPro"/>
</dbReference>
<dbReference type="PANTHER" id="PTHR30417">
    <property type="entry name" value="N-ACETYLMURAMOYL-L-ALANINE AMIDASE AMID"/>
    <property type="match status" value="1"/>
</dbReference>
<reference evidence="6" key="2">
    <citation type="submission" date="2021-04" db="EMBL/GenBank/DDBJ databases">
        <authorList>
            <person name="Karlyshev A.V."/>
        </authorList>
    </citation>
    <scope>NUCLEOTIDE SEQUENCE</scope>
    <source>
        <strain evidence="6">LMG 29479</strain>
    </source>
</reference>
<dbReference type="EC" id="3.5.1.28" evidence="2"/>
<evidence type="ECO:0000313" key="6">
    <source>
        <dbReference type="EMBL" id="MBR0561282.1"/>
    </source>
</evidence>
<protein>
    <recommendedName>
        <fullName evidence="2">N-acetylmuramoyl-L-alanine amidase</fullName>
        <ecNumber evidence="2">3.5.1.28</ecNumber>
    </recommendedName>
</protein>
<name>A0A8J7VQQ5_9GAMM</name>
<dbReference type="Gene3D" id="3.40.80.10">
    <property type="entry name" value="Peptidoglycan recognition protein-like"/>
    <property type="match status" value="1"/>
</dbReference>
<keyword evidence="8" id="KW-1185">Reference proteome</keyword>
<evidence type="ECO:0000256" key="3">
    <source>
        <dbReference type="ARBA" id="ARBA00022801"/>
    </source>
</evidence>
<dbReference type="InterPro" id="IPR051206">
    <property type="entry name" value="NAMLAA_amidase_2"/>
</dbReference>
<dbReference type="Proteomes" id="UP000675747">
    <property type="component" value="Unassembled WGS sequence"/>
</dbReference>
<organism evidence="6">
    <name type="scientific">Coralloluteibacterium stylophorae</name>
    <dbReference type="NCBI Taxonomy" id="1776034"/>
    <lineage>
        <taxon>Bacteria</taxon>
        <taxon>Pseudomonadati</taxon>
        <taxon>Pseudomonadota</taxon>
        <taxon>Gammaproteobacteria</taxon>
        <taxon>Lysobacterales</taxon>
        <taxon>Lysobacteraceae</taxon>
        <taxon>Coralloluteibacterium</taxon>
    </lineage>
</organism>
<dbReference type="GO" id="GO:0008745">
    <property type="term" value="F:N-acetylmuramoyl-L-alanine amidase activity"/>
    <property type="evidence" value="ECO:0007669"/>
    <property type="project" value="UniProtKB-EC"/>
</dbReference>
<keyword evidence="4" id="KW-0961">Cell wall biogenesis/degradation</keyword>
<evidence type="ECO:0000256" key="4">
    <source>
        <dbReference type="ARBA" id="ARBA00023316"/>
    </source>
</evidence>
<evidence type="ECO:0000256" key="1">
    <source>
        <dbReference type="ARBA" id="ARBA00001561"/>
    </source>
</evidence>
<dbReference type="PANTHER" id="PTHR30417:SF1">
    <property type="entry name" value="N-ACETYLMURAMOYL-L-ALANINE AMIDASE AMID"/>
    <property type="match status" value="1"/>
</dbReference>
<gene>
    <name evidence="7" type="ORF">KB893_004660</name>
    <name evidence="6" type="ORF">KB893_01920</name>
</gene>
<proteinExistence type="predicted"/>
<sequence>MPADLPPADVLATGHHAPLPYEIRLPERPRTAIDLVVIHCTETPDLASARRFGERVLYGSGTGNSGHYYIDRDGSLHVYVAPERVAHHTRGYNERAVGIELVNTGRYPHWLDSRHQAMDEPYTPAQIQTLKALLASLREALPNLVYIAGHEDLDTATEPASDDPARRVFRKRDPGPLFPWPEVLAGSGLERIRAEP</sequence>
<evidence type="ECO:0000256" key="2">
    <source>
        <dbReference type="ARBA" id="ARBA00011901"/>
    </source>
</evidence>
<dbReference type="GO" id="GO:0009254">
    <property type="term" value="P:peptidoglycan turnover"/>
    <property type="evidence" value="ECO:0007669"/>
    <property type="project" value="TreeGrafter"/>
</dbReference>
<comment type="catalytic activity">
    <reaction evidence="1">
        <text>Hydrolyzes the link between N-acetylmuramoyl residues and L-amino acid residues in certain cell-wall glycopeptides.</text>
        <dbReference type="EC" id="3.5.1.28"/>
    </reaction>
</comment>
<dbReference type="GO" id="GO:0019867">
    <property type="term" value="C:outer membrane"/>
    <property type="evidence" value="ECO:0007669"/>
    <property type="project" value="TreeGrafter"/>
</dbReference>
<dbReference type="SUPFAM" id="SSF55846">
    <property type="entry name" value="N-acetylmuramoyl-L-alanine amidase-like"/>
    <property type="match status" value="1"/>
</dbReference>
<dbReference type="InterPro" id="IPR002502">
    <property type="entry name" value="Amidase_domain"/>
</dbReference>
<dbReference type="Pfam" id="PF01510">
    <property type="entry name" value="Amidase_2"/>
    <property type="match status" value="1"/>
</dbReference>
<comment type="caution">
    <text evidence="6">The sequence shown here is derived from an EMBL/GenBank/DDBJ whole genome shotgun (WGS) entry which is preliminary data.</text>
</comment>
<evidence type="ECO:0000259" key="5">
    <source>
        <dbReference type="SMART" id="SM00644"/>
    </source>
</evidence>
<dbReference type="EMBL" id="JAGQFT010000006">
    <property type="protein sequence ID" value="MBR0561282.1"/>
    <property type="molecule type" value="Genomic_DNA"/>
</dbReference>
<evidence type="ECO:0000313" key="8">
    <source>
        <dbReference type="Proteomes" id="UP000675747"/>
    </source>
</evidence>
<reference evidence="7 8" key="1">
    <citation type="journal article" date="2021" name="Microbiol. Resour. Announc.">
        <title>Draft Genome Sequence of Coralloluteibacterium stylophorae LMG 29479T.</title>
        <authorList>
            <person name="Karlyshev A.V."/>
            <person name="Kudryashova E.B."/>
            <person name="Ariskina E.V."/>
            <person name="Conroy A.P."/>
            <person name="Abidueva E.Y."/>
        </authorList>
    </citation>
    <scope>NUCLEOTIDE SEQUENCE [LARGE SCALE GENOMIC DNA]</scope>
    <source>
        <strain evidence="7 8">LMG 29479</strain>
    </source>
</reference>
<accession>A0A8J7VQQ5</accession>
<evidence type="ECO:0000313" key="7">
    <source>
        <dbReference type="EMBL" id="MBS7456428.1"/>
    </source>
</evidence>
<keyword evidence="3 6" id="KW-0378">Hydrolase</keyword>
<dbReference type="SMART" id="SM00644">
    <property type="entry name" value="Ami_2"/>
    <property type="match status" value="1"/>
</dbReference>
<dbReference type="EMBL" id="JAGQFT020000002">
    <property type="protein sequence ID" value="MBS7456428.1"/>
    <property type="molecule type" value="Genomic_DNA"/>
</dbReference>
<dbReference type="InterPro" id="IPR036505">
    <property type="entry name" value="Amidase/PGRP_sf"/>
</dbReference>
<dbReference type="CDD" id="cd06583">
    <property type="entry name" value="PGRP"/>
    <property type="match status" value="1"/>
</dbReference>
<feature type="domain" description="N-acetylmuramoyl-L-alanine amidase" evidence="5">
    <location>
        <begin position="23"/>
        <end position="165"/>
    </location>
</feature>
<dbReference type="AlphaFoldDB" id="A0A8J7VQQ5"/>
<dbReference type="RefSeq" id="WP_211925248.1">
    <property type="nucleotide sequence ID" value="NZ_JAGQFT020000002.1"/>
</dbReference>